<keyword evidence="2" id="KW-1185">Reference proteome</keyword>
<dbReference type="AlphaFoldDB" id="A0A5B7G2S0"/>
<comment type="caution">
    <text evidence="1">The sequence shown here is derived from an EMBL/GenBank/DDBJ whole genome shotgun (WGS) entry which is preliminary data.</text>
</comment>
<evidence type="ECO:0000313" key="1">
    <source>
        <dbReference type="EMBL" id="MPC52096.1"/>
    </source>
</evidence>
<dbReference type="Proteomes" id="UP000324222">
    <property type="component" value="Unassembled WGS sequence"/>
</dbReference>
<proteinExistence type="predicted"/>
<name>A0A5B7G2S0_PORTR</name>
<gene>
    <name evidence="1" type="ORF">E2C01_045956</name>
</gene>
<dbReference type="EMBL" id="VSRR010010618">
    <property type="protein sequence ID" value="MPC52096.1"/>
    <property type="molecule type" value="Genomic_DNA"/>
</dbReference>
<organism evidence="1 2">
    <name type="scientific">Portunus trituberculatus</name>
    <name type="common">Swimming crab</name>
    <name type="synonym">Neptunus trituberculatus</name>
    <dbReference type="NCBI Taxonomy" id="210409"/>
    <lineage>
        <taxon>Eukaryota</taxon>
        <taxon>Metazoa</taxon>
        <taxon>Ecdysozoa</taxon>
        <taxon>Arthropoda</taxon>
        <taxon>Crustacea</taxon>
        <taxon>Multicrustacea</taxon>
        <taxon>Malacostraca</taxon>
        <taxon>Eumalacostraca</taxon>
        <taxon>Eucarida</taxon>
        <taxon>Decapoda</taxon>
        <taxon>Pleocyemata</taxon>
        <taxon>Brachyura</taxon>
        <taxon>Eubrachyura</taxon>
        <taxon>Portunoidea</taxon>
        <taxon>Portunidae</taxon>
        <taxon>Portuninae</taxon>
        <taxon>Portunus</taxon>
    </lineage>
</organism>
<sequence length="100" mass="11025">MAYTRMAYYFNATYLYELVQPSESFSILCAFNSILSVFSALSGIHQAITVTVWWSGSLGSAITCESASVDPRLTGTVVPVTLPREHNFSYFFPPGVANKE</sequence>
<reference evidence="1 2" key="1">
    <citation type="submission" date="2019-05" db="EMBL/GenBank/DDBJ databases">
        <title>Another draft genome of Portunus trituberculatus and its Hox gene families provides insights of decapod evolution.</title>
        <authorList>
            <person name="Jeong J.-H."/>
            <person name="Song I."/>
            <person name="Kim S."/>
            <person name="Choi T."/>
            <person name="Kim D."/>
            <person name="Ryu S."/>
            <person name="Kim W."/>
        </authorList>
    </citation>
    <scope>NUCLEOTIDE SEQUENCE [LARGE SCALE GENOMIC DNA]</scope>
    <source>
        <tissue evidence="1">Muscle</tissue>
    </source>
</reference>
<accession>A0A5B7G2S0</accession>
<protein>
    <submittedName>
        <fullName evidence="1">Uncharacterized protein</fullName>
    </submittedName>
</protein>
<evidence type="ECO:0000313" key="2">
    <source>
        <dbReference type="Proteomes" id="UP000324222"/>
    </source>
</evidence>